<dbReference type="PROSITE" id="PS51186">
    <property type="entry name" value="GNAT"/>
    <property type="match status" value="1"/>
</dbReference>
<dbReference type="Pfam" id="PF00583">
    <property type="entry name" value="Acetyltransf_1"/>
    <property type="match status" value="1"/>
</dbReference>
<gene>
    <name evidence="4" type="ORF">C0Z10_12455</name>
</gene>
<dbReference type="KEGG" id="aji:C0Z10_12455"/>
<dbReference type="InterPro" id="IPR000182">
    <property type="entry name" value="GNAT_dom"/>
</dbReference>
<name>A0A3Q9UM97_9ACTN</name>
<evidence type="ECO:0000256" key="2">
    <source>
        <dbReference type="ARBA" id="ARBA00023315"/>
    </source>
</evidence>
<dbReference type="AlphaFoldDB" id="A0A3Q9UM97"/>
<dbReference type="SUPFAM" id="SSF55729">
    <property type="entry name" value="Acyl-CoA N-acyltransferases (Nat)"/>
    <property type="match status" value="1"/>
</dbReference>
<keyword evidence="2" id="KW-0012">Acyltransferase</keyword>
<evidence type="ECO:0000313" key="5">
    <source>
        <dbReference type="Proteomes" id="UP000285875"/>
    </source>
</evidence>
<dbReference type="CDD" id="cd04301">
    <property type="entry name" value="NAT_SF"/>
    <property type="match status" value="1"/>
</dbReference>
<keyword evidence="1 4" id="KW-0808">Transferase</keyword>
<dbReference type="Gene3D" id="3.40.630.30">
    <property type="match status" value="1"/>
</dbReference>
<dbReference type="InterPro" id="IPR050832">
    <property type="entry name" value="Bact_Acetyltransf"/>
</dbReference>
<dbReference type="PANTHER" id="PTHR43877">
    <property type="entry name" value="AMINOALKYLPHOSPHONATE N-ACETYLTRANSFERASE-RELATED-RELATED"/>
    <property type="match status" value="1"/>
</dbReference>
<sequence>MTPASTPHFSFATLADADRIHTIVEAAYRATGDAAGWTTESQILDGQRTDLDEITSLIEQPAGGLLTARQDGEILGCCQLERRSDHAYFGMFAVDPTLQAHGLGKQLLAEAERIAREDWGLDEIRLTVIAARTDLIAWYQRRGFRPTGVSSPFPYGNERFGLPKVEGLHFDEFSKSL</sequence>
<dbReference type="RefSeq" id="WP_097799576.1">
    <property type="nucleotide sequence ID" value="NZ_CP025570.1"/>
</dbReference>
<evidence type="ECO:0000256" key="1">
    <source>
        <dbReference type="ARBA" id="ARBA00022679"/>
    </source>
</evidence>
<reference evidence="5" key="1">
    <citation type="submission" date="2017-12" db="EMBL/GenBank/DDBJ databases">
        <title>Whole genome sequencing of Acidipropionibacterium jensenii strains JS279 and JS280.</title>
        <authorList>
            <person name="Deptula P."/>
            <person name="Laine P."/>
            <person name="Smolander O.-P."/>
            <person name="Paulin L."/>
            <person name="Auvinen P."/>
            <person name="Varmanen P."/>
        </authorList>
    </citation>
    <scope>NUCLEOTIDE SEQUENCE [LARGE SCALE GENOMIC DNA]</scope>
    <source>
        <strain evidence="5">JS280</strain>
    </source>
</reference>
<evidence type="ECO:0000313" key="4">
    <source>
        <dbReference type="EMBL" id="AZZ40416.1"/>
    </source>
</evidence>
<accession>A0A3Q9UM97</accession>
<dbReference type="Proteomes" id="UP000285875">
    <property type="component" value="Chromosome"/>
</dbReference>
<dbReference type="InterPro" id="IPR016181">
    <property type="entry name" value="Acyl_CoA_acyltransferase"/>
</dbReference>
<proteinExistence type="predicted"/>
<organism evidence="4 5">
    <name type="scientific">Acidipropionibacterium jensenii</name>
    <dbReference type="NCBI Taxonomy" id="1749"/>
    <lineage>
        <taxon>Bacteria</taxon>
        <taxon>Bacillati</taxon>
        <taxon>Actinomycetota</taxon>
        <taxon>Actinomycetes</taxon>
        <taxon>Propionibacteriales</taxon>
        <taxon>Propionibacteriaceae</taxon>
        <taxon>Acidipropionibacterium</taxon>
    </lineage>
</organism>
<evidence type="ECO:0000259" key="3">
    <source>
        <dbReference type="PROSITE" id="PS51186"/>
    </source>
</evidence>
<dbReference type="EMBL" id="CP025570">
    <property type="protein sequence ID" value="AZZ40416.1"/>
    <property type="molecule type" value="Genomic_DNA"/>
</dbReference>
<protein>
    <submittedName>
        <fullName evidence="4">N-acetyltransferase</fullName>
    </submittedName>
</protein>
<dbReference type="PANTHER" id="PTHR43877:SF2">
    <property type="entry name" value="AMINOALKYLPHOSPHONATE N-ACETYLTRANSFERASE-RELATED"/>
    <property type="match status" value="1"/>
</dbReference>
<dbReference type="GO" id="GO:0016747">
    <property type="term" value="F:acyltransferase activity, transferring groups other than amino-acyl groups"/>
    <property type="evidence" value="ECO:0007669"/>
    <property type="project" value="InterPro"/>
</dbReference>
<feature type="domain" description="N-acetyltransferase" evidence="3">
    <location>
        <begin position="7"/>
        <end position="169"/>
    </location>
</feature>